<dbReference type="PRINTS" id="PR00139">
    <property type="entry name" value="ASNGLNASE"/>
</dbReference>
<reference evidence="6 7" key="1">
    <citation type="journal article" date="2018" name="Arch. Microbiol.">
        <title>New insights into the metabolic potential of the phototrophic purple bacterium Rhodopila globiformis DSM 161(T) from its draft genome sequence and evidence for a vanadium-dependent nitrogenase.</title>
        <authorList>
            <person name="Imhoff J.F."/>
            <person name="Rahn T."/>
            <person name="Kunzel S."/>
            <person name="Neulinger S.C."/>
        </authorList>
    </citation>
    <scope>NUCLEOTIDE SEQUENCE [LARGE SCALE GENOMIC DNA]</scope>
    <source>
        <strain evidence="6 7">DSM 161</strain>
    </source>
</reference>
<feature type="domain" description="L-asparaginase N-terminal" evidence="4">
    <location>
        <begin position="5"/>
        <end position="202"/>
    </location>
</feature>
<dbReference type="PIRSF" id="PIRSF500176">
    <property type="entry name" value="L_ASNase"/>
    <property type="match status" value="1"/>
</dbReference>
<dbReference type="RefSeq" id="WP_104518705.1">
    <property type="nucleotide sequence ID" value="NZ_NHRY01000095.1"/>
</dbReference>
<dbReference type="PANTHER" id="PTHR11707:SF28">
    <property type="entry name" value="60 KDA LYSOPHOSPHOLIPASE"/>
    <property type="match status" value="1"/>
</dbReference>
<dbReference type="Pfam" id="PF00710">
    <property type="entry name" value="Asparaginase"/>
    <property type="match status" value="1"/>
</dbReference>
<dbReference type="InterPro" id="IPR036152">
    <property type="entry name" value="Asp/glu_Ase-like_sf"/>
</dbReference>
<feature type="domain" description="Asparaginase/glutaminase C-terminal" evidence="5">
    <location>
        <begin position="221"/>
        <end position="329"/>
    </location>
</feature>
<dbReference type="GO" id="GO:0006528">
    <property type="term" value="P:asparagine metabolic process"/>
    <property type="evidence" value="ECO:0007669"/>
    <property type="project" value="InterPro"/>
</dbReference>
<dbReference type="Gene3D" id="3.40.50.40">
    <property type="match status" value="1"/>
</dbReference>
<evidence type="ECO:0000313" key="7">
    <source>
        <dbReference type="Proteomes" id="UP000239724"/>
    </source>
</evidence>
<protein>
    <submittedName>
        <fullName evidence="6">L-asparaginase</fullName>
    </submittedName>
</protein>
<dbReference type="PROSITE" id="PS51732">
    <property type="entry name" value="ASN_GLN_ASE_3"/>
    <property type="match status" value="1"/>
</dbReference>
<dbReference type="CDD" id="cd08964">
    <property type="entry name" value="L-asparaginase_II"/>
    <property type="match status" value="1"/>
</dbReference>
<evidence type="ECO:0000256" key="3">
    <source>
        <dbReference type="PIRSR" id="PIRSR001220-1"/>
    </source>
</evidence>
<dbReference type="InterPro" id="IPR027474">
    <property type="entry name" value="L-asparaginase_N"/>
</dbReference>
<accession>A0A2S6NJ24</accession>
<dbReference type="SUPFAM" id="SSF53774">
    <property type="entry name" value="Glutaminase/Asparaginase"/>
    <property type="match status" value="1"/>
</dbReference>
<feature type="active site" description="O-isoaspartyl threonine intermediate" evidence="3">
    <location>
        <position position="14"/>
    </location>
</feature>
<dbReference type="InterPro" id="IPR004550">
    <property type="entry name" value="AsnASE_II"/>
</dbReference>
<dbReference type="PIRSF" id="PIRSF001220">
    <property type="entry name" value="L-ASNase_gatD"/>
    <property type="match status" value="1"/>
</dbReference>
<comment type="caution">
    <text evidence="6">The sequence shown here is derived from an EMBL/GenBank/DDBJ whole genome shotgun (WGS) entry which is preliminary data.</text>
</comment>
<evidence type="ECO:0000259" key="5">
    <source>
        <dbReference type="Pfam" id="PF17763"/>
    </source>
</evidence>
<dbReference type="InterPro" id="IPR040919">
    <property type="entry name" value="Asparaginase_C"/>
</dbReference>
<dbReference type="PANTHER" id="PTHR11707">
    <property type="entry name" value="L-ASPARAGINASE"/>
    <property type="match status" value="1"/>
</dbReference>
<proteinExistence type="inferred from homology"/>
<keyword evidence="7" id="KW-1185">Reference proteome</keyword>
<dbReference type="AlphaFoldDB" id="A0A2S6NJ24"/>
<dbReference type="GO" id="GO:0004067">
    <property type="term" value="F:asparaginase activity"/>
    <property type="evidence" value="ECO:0007669"/>
    <property type="project" value="UniProtKB-UniRule"/>
</dbReference>
<dbReference type="FunFam" id="3.40.50.1170:FF:000001">
    <property type="entry name" value="L-asparaginase 2"/>
    <property type="match status" value="1"/>
</dbReference>
<dbReference type="OrthoDB" id="9788068at2"/>
<dbReference type="InterPro" id="IPR006034">
    <property type="entry name" value="Asparaginase/glutaminase-like"/>
</dbReference>
<organism evidence="6 7">
    <name type="scientific">Rhodopila globiformis</name>
    <name type="common">Rhodopseudomonas globiformis</name>
    <dbReference type="NCBI Taxonomy" id="1071"/>
    <lineage>
        <taxon>Bacteria</taxon>
        <taxon>Pseudomonadati</taxon>
        <taxon>Pseudomonadota</taxon>
        <taxon>Alphaproteobacteria</taxon>
        <taxon>Acetobacterales</taxon>
        <taxon>Acetobacteraceae</taxon>
        <taxon>Rhodopila</taxon>
    </lineage>
</organism>
<dbReference type="InterPro" id="IPR027473">
    <property type="entry name" value="L-asparaginase_C"/>
</dbReference>
<evidence type="ECO:0000313" key="6">
    <source>
        <dbReference type="EMBL" id="PPQ34658.1"/>
    </source>
</evidence>
<sequence>MSRPKVAFIGTGGTIASLGHGPLDVQEYGSRGQVMHAEEILARWPETALVADVLPIHYRAIISPAIGFSEWKDLAALCSQVVADHPDLAGIVIGHGTATLEETAYFLNLTVKVPVPVVLVGAQRPSSALSSDAGMNLVNAIRVAASPDARGMGVLVVLNDEIHAAREVTKTSTLRLQTFRTPDFGVLGHADGDAVAFYRRPMRRHAPDTEFDAAAIDALPRVDISYAYAGGDGTAVRAFVAAGARGIVAAGFAPGFCPPGEFEALTDAAGVGVVVVQSTRAGSGRTFRSGRLRQAGILIADNLNPQKARILLALALTVTADAEEIARMFRTY</sequence>
<keyword evidence="2" id="KW-0378">Hydrolase</keyword>
<dbReference type="EMBL" id="NHRY01000095">
    <property type="protein sequence ID" value="PPQ34658.1"/>
    <property type="molecule type" value="Genomic_DNA"/>
</dbReference>
<dbReference type="Proteomes" id="UP000239724">
    <property type="component" value="Unassembled WGS sequence"/>
</dbReference>
<gene>
    <name evidence="6" type="ORF">CCS01_09970</name>
</gene>
<name>A0A2S6NJ24_RHOGL</name>
<dbReference type="Pfam" id="PF17763">
    <property type="entry name" value="Asparaginase_C"/>
    <property type="match status" value="1"/>
</dbReference>
<dbReference type="SMART" id="SM00870">
    <property type="entry name" value="Asparaginase"/>
    <property type="match status" value="1"/>
</dbReference>
<comment type="similarity">
    <text evidence="1">Belongs to the asparaginase 1 family.</text>
</comment>
<evidence type="ECO:0000256" key="1">
    <source>
        <dbReference type="ARBA" id="ARBA00010518"/>
    </source>
</evidence>
<dbReference type="Gene3D" id="3.40.50.1170">
    <property type="entry name" value="L-asparaginase, N-terminal domain"/>
    <property type="match status" value="1"/>
</dbReference>
<evidence type="ECO:0000256" key="2">
    <source>
        <dbReference type="ARBA" id="ARBA00022801"/>
    </source>
</evidence>
<evidence type="ECO:0000259" key="4">
    <source>
        <dbReference type="Pfam" id="PF00710"/>
    </source>
</evidence>
<dbReference type="InterPro" id="IPR037152">
    <property type="entry name" value="L-asparaginase_N_sf"/>
</dbReference>